<feature type="region of interest" description="Disordered" evidence="9">
    <location>
        <begin position="416"/>
        <end position="552"/>
    </location>
</feature>
<feature type="compositionally biased region" description="Low complexity" evidence="9">
    <location>
        <begin position="444"/>
        <end position="463"/>
    </location>
</feature>
<feature type="transmembrane region" description="Helical" evidence="10">
    <location>
        <begin position="237"/>
        <end position="257"/>
    </location>
</feature>
<evidence type="ECO:0000256" key="1">
    <source>
        <dbReference type="ARBA" id="ARBA00004651"/>
    </source>
</evidence>
<dbReference type="PANTHER" id="PTHR23028">
    <property type="entry name" value="ACETYLTRANSFERASE"/>
    <property type="match status" value="1"/>
</dbReference>
<dbReference type="CDD" id="cd01840">
    <property type="entry name" value="SGNH_hydrolase_yrhL_like"/>
    <property type="match status" value="1"/>
</dbReference>
<evidence type="ECO:0000256" key="5">
    <source>
        <dbReference type="ARBA" id="ARBA00022692"/>
    </source>
</evidence>
<feature type="domain" description="Acyltransferase 3" evidence="11">
    <location>
        <begin position="13"/>
        <end position="350"/>
    </location>
</feature>
<keyword evidence="4" id="KW-0808">Transferase</keyword>
<feature type="transmembrane region" description="Helical" evidence="10">
    <location>
        <begin position="381"/>
        <end position="399"/>
    </location>
</feature>
<evidence type="ECO:0000256" key="6">
    <source>
        <dbReference type="ARBA" id="ARBA00022989"/>
    </source>
</evidence>
<dbReference type="InterPro" id="IPR036514">
    <property type="entry name" value="SGNH_hydro_sf"/>
</dbReference>
<accession>A0ABY9TBL3</accession>
<evidence type="ECO:0000256" key="9">
    <source>
        <dbReference type="SAM" id="MobiDB-lite"/>
    </source>
</evidence>
<dbReference type="Pfam" id="PF01757">
    <property type="entry name" value="Acyl_transf_3"/>
    <property type="match status" value="1"/>
</dbReference>
<dbReference type="PANTHER" id="PTHR23028:SF53">
    <property type="entry name" value="ACYL_TRANSF_3 DOMAIN-CONTAINING PROTEIN"/>
    <property type="match status" value="1"/>
</dbReference>
<dbReference type="GO" id="GO:0016746">
    <property type="term" value="F:acyltransferase activity"/>
    <property type="evidence" value="ECO:0007669"/>
    <property type="project" value="UniProtKB-KW"/>
</dbReference>
<dbReference type="InterPro" id="IPR002656">
    <property type="entry name" value="Acyl_transf_3_dom"/>
</dbReference>
<feature type="compositionally biased region" description="Polar residues" evidence="9">
    <location>
        <begin position="490"/>
        <end position="504"/>
    </location>
</feature>
<evidence type="ECO:0000256" key="7">
    <source>
        <dbReference type="ARBA" id="ARBA00023136"/>
    </source>
</evidence>
<feature type="compositionally biased region" description="Basic and acidic residues" evidence="9">
    <location>
        <begin position="533"/>
        <end position="546"/>
    </location>
</feature>
<feature type="compositionally biased region" description="Polar residues" evidence="9">
    <location>
        <begin position="512"/>
        <end position="530"/>
    </location>
</feature>
<keyword evidence="5 10" id="KW-0812">Transmembrane</keyword>
<evidence type="ECO:0000256" key="8">
    <source>
        <dbReference type="ARBA" id="ARBA00023315"/>
    </source>
</evidence>
<name>A0ABY9TBL3_BREBE</name>
<evidence type="ECO:0000256" key="2">
    <source>
        <dbReference type="ARBA" id="ARBA00007400"/>
    </source>
</evidence>
<keyword evidence="3" id="KW-1003">Cell membrane</keyword>
<evidence type="ECO:0000256" key="4">
    <source>
        <dbReference type="ARBA" id="ARBA00022679"/>
    </source>
</evidence>
<feature type="transmembrane region" description="Helical" evidence="10">
    <location>
        <begin position="81"/>
        <end position="99"/>
    </location>
</feature>
<feature type="transmembrane region" description="Helical" evidence="10">
    <location>
        <begin position="174"/>
        <end position="192"/>
    </location>
</feature>
<dbReference type="SUPFAM" id="SSF52266">
    <property type="entry name" value="SGNH hydrolase"/>
    <property type="match status" value="1"/>
</dbReference>
<evidence type="ECO:0000259" key="11">
    <source>
        <dbReference type="Pfam" id="PF01757"/>
    </source>
</evidence>
<feature type="transmembrane region" description="Helical" evidence="10">
    <location>
        <begin position="151"/>
        <end position="167"/>
    </location>
</feature>
<dbReference type="EMBL" id="CP134050">
    <property type="protein sequence ID" value="WNC17441.1"/>
    <property type="molecule type" value="Genomic_DNA"/>
</dbReference>
<evidence type="ECO:0000313" key="13">
    <source>
        <dbReference type="Proteomes" id="UP001256827"/>
    </source>
</evidence>
<evidence type="ECO:0000256" key="10">
    <source>
        <dbReference type="SAM" id="Phobius"/>
    </source>
</evidence>
<sequence>MPEPLKGTSRYMAGIDGLRAVAVLAVIVYHLNFNWAPGGLLGVGIFFVLSGYLITDLLIAQWSRLGRLDMKDFWLRRARRLLPALLLLLVFTMVWVTFFKPEHLPAMKGDVPAALLYVSNWWLIFQDVSYFEKFGPPSPFGHLWSLAVEEQFYLVWPLLLALGLRFVKRRGPLVAMTLTVSALSAVLMVLLYEPGADPSRVYYGTDTRVFALLIGAALAMVWPSRKLSEDITRRARTLLDFSGVAGLAVLLFAIWKTNQYDDFLYQGGLVFFSIVSAVVVAVLAHPASRFARWMGCKPLKWLGVRSYGIYLWHYPVIVLTSPGSEQADEFAIPRAILQVAACIVLAALSWKYVEEPIRHGALGRIWSGLRSKNVRQKRRDTRLIASICAFILCVIYFGVTSLTSDATESPVSAASKATSTAGQDMSSSDKPKNDGYTAENAASTPQKQTAPPAKPAAASQKTSEAGSKEKGTKTKPTQTTPHKSAKDNENPATSNGKPQGNAQTPPEAPEATNGNPTDPQTGTDPNSQGNPSDKPDKPDGKEEKPVHSGKGITAIGDSVMLDIAPHLEKLLPGIAVDAKIGRQMSQAPGVVADLKENGQLGKIVIIELGTNGSFSEKQLLKLLQSVGDVDHIILINARVPKPWESVVNETLASVVATYPNATLIDWYTASAGKDSFFYKDGVHLNPEGSQFYAQLVAKTIAKLLAGK</sequence>
<feature type="transmembrane region" description="Helical" evidence="10">
    <location>
        <begin position="263"/>
        <end position="284"/>
    </location>
</feature>
<keyword evidence="7 10" id="KW-0472">Membrane</keyword>
<dbReference type="InterPro" id="IPR050879">
    <property type="entry name" value="Acyltransferase_3"/>
</dbReference>
<comment type="subcellular location">
    <subcellularLocation>
        <location evidence="1">Cell membrane</location>
        <topology evidence="1">Multi-pass membrane protein</topology>
    </subcellularLocation>
</comment>
<keyword evidence="8 12" id="KW-0012">Acyltransferase</keyword>
<keyword evidence="6 10" id="KW-1133">Transmembrane helix</keyword>
<evidence type="ECO:0000256" key="3">
    <source>
        <dbReference type="ARBA" id="ARBA00022475"/>
    </source>
</evidence>
<dbReference type="Gene3D" id="3.40.50.1110">
    <property type="entry name" value="SGNH hydrolase"/>
    <property type="match status" value="1"/>
</dbReference>
<gene>
    <name evidence="12" type="ORF">RGB73_14375</name>
</gene>
<feature type="transmembrane region" description="Helical" evidence="10">
    <location>
        <begin position="39"/>
        <end position="60"/>
    </location>
</feature>
<dbReference type="Proteomes" id="UP001256827">
    <property type="component" value="Chromosome"/>
</dbReference>
<keyword evidence="13" id="KW-1185">Reference proteome</keyword>
<organism evidence="12 13">
    <name type="scientific">Brevibacillus brevis</name>
    <name type="common">Bacillus brevis</name>
    <dbReference type="NCBI Taxonomy" id="1393"/>
    <lineage>
        <taxon>Bacteria</taxon>
        <taxon>Bacillati</taxon>
        <taxon>Bacillota</taxon>
        <taxon>Bacilli</taxon>
        <taxon>Bacillales</taxon>
        <taxon>Paenibacillaceae</taxon>
        <taxon>Brevibacillus</taxon>
    </lineage>
</organism>
<comment type="similarity">
    <text evidence="2">Belongs to the acyltransferase 3 family.</text>
</comment>
<reference evidence="12 13" key="1">
    <citation type="submission" date="2023-09" db="EMBL/GenBank/DDBJ databases">
        <title>Complete Genome and Methylome dissection of Bacillus brevis NEB573 original source of BbsI restriction endonuclease.</title>
        <authorList>
            <person name="Fomenkov A."/>
            <person name="Roberts R.D."/>
        </authorList>
    </citation>
    <scope>NUCLEOTIDE SEQUENCE [LARGE SCALE GENOMIC DNA]</scope>
    <source>
        <strain evidence="12 13">NEB573</strain>
    </source>
</reference>
<evidence type="ECO:0000313" key="12">
    <source>
        <dbReference type="EMBL" id="WNC17441.1"/>
    </source>
</evidence>
<feature type="transmembrane region" description="Helical" evidence="10">
    <location>
        <begin position="207"/>
        <end position="225"/>
    </location>
</feature>
<feature type="compositionally biased region" description="Polar residues" evidence="9">
    <location>
        <begin position="416"/>
        <end position="426"/>
    </location>
</feature>
<protein>
    <submittedName>
        <fullName evidence="12">Acyltransferase family protein</fullName>
    </submittedName>
</protein>
<dbReference type="RefSeq" id="WP_310773343.1">
    <property type="nucleotide sequence ID" value="NZ_CP134050.1"/>
</dbReference>
<proteinExistence type="inferred from homology"/>